<evidence type="ECO:0000259" key="9">
    <source>
        <dbReference type="PROSITE" id="PS50110"/>
    </source>
</evidence>
<dbReference type="InterPro" id="IPR000792">
    <property type="entry name" value="Tscrpt_reg_LuxR_C"/>
</dbReference>
<dbReference type="PROSITE" id="PS50110">
    <property type="entry name" value="RESPONSE_REGULATORY"/>
    <property type="match status" value="1"/>
</dbReference>
<feature type="domain" description="Response regulatory" evidence="9">
    <location>
        <begin position="5"/>
        <end position="120"/>
    </location>
</feature>
<dbReference type="InterPro" id="IPR039420">
    <property type="entry name" value="WalR-like"/>
</dbReference>
<dbReference type="STRING" id="39495.SAMN02745111_01745"/>
<dbReference type="Gene3D" id="3.40.50.2300">
    <property type="match status" value="1"/>
</dbReference>
<dbReference type="InterPro" id="IPR001789">
    <property type="entry name" value="Sig_transdc_resp-reg_receiver"/>
</dbReference>
<evidence type="ECO:0000256" key="6">
    <source>
        <dbReference type="ARBA" id="ARBA00024867"/>
    </source>
</evidence>
<evidence type="ECO:0000256" key="3">
    <source>
        <dbReference type="ARBA" id="ARBA00023015"/>
    </source>
</evidence>
<sequence length="214" mass="23836">MEKIKVIIADDSDFVRDGMKIILDVDDDFEVIGCASNGKEAIELAKENQPDVFLMDIQMPVMDGIEATKIIVEENLGKVLILTTFDDDELVKQALNNGAKGYLIKNHTPEHLKSMIKSVYSGTGVMEEKILESLANMDTAIKRGSMHEQFDSSQYSERELEIIREVAEGLSNKEIAAKLFISEGTVKNYITSILSKEGLSHRTALAVYYLTGKK</sequence>
<dbReference type="SUPFAM" id="SSF52172">
    <property type="entry name" value="CheY-like"/>
    <property type="match status" value="1"/>
</dbReference>
<dbReference type="CDD" id="cd06170">
    <property type="entry name" value="LuxR_C_like"/>
    <property type="match status" value="1"/>
</dbReference>
<protein>
    <recommendedName>
        <fullName evidence="1">Stage 0 sporulation protein A homolog</fullName>
    </recommendedName>
</protein>
<keyword evidence="3" id="KW-0805">Transcription regulation</keyword>
<dbReference type="SMART" id="SM00448">
    <property type="entry name" value="REC"/>
    <property type="match status" value="1"/>
</dbReference>
<evidence type="ECO:0000256" key="7">
    <source>
        <dbReference type="PROSITE-ProRule" id="PRU00169"/>
    </source>
</evidence>
<dbReference type="Pfam" id="PF00196">
    <property type="entry name" value="GerE"/>
    <property type="match status" value="1"/>
</dbReference>
<dbReference type="PROSITE" id="PS00622">
    <property type="entry name" value="HTH_LUXR_1"/>
    <property type="match status" value="1"/>
</dbReference>
<dbReference type="PROSITE" id="PS50043">
    <property type="entry name" value="HTH_LUXR_2"/>
    <property type="match status" value="1"/>
</dbReference>
<proteinExistence type="predicted"/>
<evidence type="ECO:0000313" key="10">
    <source>
        <dbReference type="EMBL" id="SKA69044.1"/>
    </source>
</evidence>
<evidence type="ECO:0000256" key="1">
    <source>
        <dbReference type="ARBA" id="ARBA00018672"/>
    </source>
</evidence>
<dbReference type="PANTHER" id="PTHR43214:SF40">
    <property type="entry name" value="TRANSCRIPTIONAL REGULATORY PROTEIN LNRK"/>
    <property type="match status" value="1"/>
</dbReference>
<keyword evidence="5" id="KW-0804">Transcription</keyword>
<evidence type="ECO:0000256" key="2">
    <source>
        <dbReference type="ARBA" id="ARBA00022553"/>
    </source>
</evidence>
<dbReference type="InterPro" id="IPR011006">
    <property type="entry name" value="CheY-like_superfamily"/>
</dbReference>
<evidence type="ECO:0000256" key="4">
    <source>
        <dbReference type="ARBA" id="ARBA00023125"/>
    </source>
</evidence>
<dbReference type="SUPFAM" id="SSF46894">
    <property type="entry name" value="C-terminal effector domain of the bipartite response regulators"/>
    <property type="match status" value="1"/>
</dbReference>
<feature type="domain" description="HTH luxR-type" evidence="8">
    <location>
        <begin position="148"/>
        <end position="213"/>
    </location>
</feature>
<evidence type="ECO:0000259" key="8">
    <source>
        <dbReference type="PROSITE" id="PS50043"/>
    </source>
</evidence>
<reference evidence="10 11" key="1">
    <citation type="submission" date="2017-02" db="EMBL/GenBank/DDBJ databases">
        <authorList>
            <person name="Peterson S.W."/>
        </authorList>
    </citation>
    <scope>NUCLEOTIDE SEQUENCE [LARGE SCALE GENOMIC DNA]</scope>
    <source>
        <strain evidence="10 11">ATCC 35992</strain>
    </source>
</reference>
<dbReference type="SMART" id="SM00421">
    <property type="entry name" value="HTH_LUXR"/>
    <property type="match status" value="1"/>
</dbReference>
<dbReference type="GO" id="GO:0000160">
    <property type="term" value="P:phosphorelay signal transduction system"/>
    <property type="evidence" value="ECO:0007669"/>
    <property type="project" value="InterPro"/>
</dbReference>
<evidence type="ECO:0000256" key="5">
    <source>
        <dbReference type="ARBA" id="ARBA00023163"/>
    </source>
</evidence>
<dbReference type="InterPro" id="IPR058245">
    <property type="entry name" value="NreC/VraR/RcsB-like_REC"/>
</dbReference>
<dbReference type="EMBL" id="FUXZ01000010">
    <property type="protein sequence ID" value="SKA69044.1"/>
    <property type="molecule type" value="Genomic_DNA"/>
</dbReference>
<dbReference type="PRINTS" id="PR00038">
    <property type="entry name" value="HTHLUXR"/>
</dbReference>
<keyword evidence="2 7" id="KW-0597">Phosphoprotein</keyword>
<gene>
    <name evidence="10" type="ORF">SAMN02745111_01745</name>
</gene>
<dbReference type="Proteomes" id="UP000190814">
    <property type="component" value="Unassembled WGS sequence"/>
</dbReference>
<name>A0A1T4VVK4_9FIRM</name>
<dbReference type="Pfam" id="PF00072">
    <property type="entry name" value="Response_reg"/>
    <property type="match status" value="1"/>
</dbReference>
<dbReference type="CDD" id="cd17535">
    <property type="entry name" value="REC_NarL-like"/>
    <property type="match status" value="1"/>
</dbReference>
<keyword evidence="4" id="KW-0238">DNA-binding</keyword>
<dbReference type="OrthoDB" id="9779069at2"/>
<dbReference type="GO" id="GO:0006355">
    <property type="term" value="P:regulation of DNA-templated transcription"/>
    <property type="evidence" value="ECO:0007669"/>
    <property type="project" value="InterPro"/>
</dbReference>
<dbReference type="RefSeq" id="WP_078766594.1">
    <property type="nucleotide sequence ID" value="NZ_FUXZ01000010.1"/>
</dbReference>
<dbReference type="InterPro" id="IPR016032">
    <property type="entry name" value="Sig_transdc_resp-reg_C-effctor"/>
</dbReference>
<evidence type="ECO:0000313" key="11">
    <source>
        <dbReference type="Proteomes" id="UP000190814"/>
    </source>
</evidence>
<keyword evidence="11" id="KW-1185">Reference proteome</keyword>
<comment type="function">
    <text evidence="6">May play the central regulatory role in sporulation. It may be an element of the effector pathway responsible for the activation of sporulation genes in response to nutritional stress. Spo0A may act in concert with spo0H (a sigma factor) to control the expression of some genes that are critical to the sporulation process.</text>
</comment>
<accession>A0A1T4VVK4</accession>
<dbReference type="GO" id="GO:0003677">
    <property type="term" value="F:DNA binding"/>
    <property type="evidence" value="ECO:0007669"/>
    <property type="project" value="UniProtKB-KW"/>
</dbReference>
<dbReference type="AlphaFoldDB" id="A0A1T4VVK4"/>
<organism evidence="10 11">
    <name type="scientific">Eubacterium uniforme</name>
    <dbReference type="NCBI Taxonomy" id="39495"/>
    <lineage>
        <taxon>Bacteria</taxon>
        <taxon>Bacillati</taxon>
        <taxon>Bacillota</taxon>
        <taxon>Clostridia</taxon>
        <taxon>Eubacteriales</taxon>
        <taxon>Eubacteriaceae</taxon>
        <taxon>Eubacterium</taxon>
    </lineage>
</organism>
<feature type="modified residue" description="4-aspartylphosphate" evidence="7">
    <location>
        <position position="56"/>
    </location>
</feature>
<dbReference type="PANTHER" id="PTHR43214">
    <property type="entry name" value="TWO-COMPONENT RESPONSE REGULATOR"/>
    <property type="match status" value="1"/>
</dbReference>